<dbReference type="AlphaFoldDB" id="A0A9P5TB77"/>
<feature type="transmembrane region" description="Helical" evidence="6">
    <location>
        <begin position="215"/>
        <end position="236"/>
    </location>
</feature>
<accession>A0A9P5TB77</accession>
<keyword evidence="9" id="KW-1185">Reference proteome</keyword>
<dbReference type="Proteomes" id="UP000759537">
    <property type="component" value="Unassembled WGS sequence"/>
</dbReference>
<feature type="transmembrane region" description="Helical" evidence="6">
    <location>
        <begin position="317"/>
        <end position="342"/>
    </location>
</feature>
<name>A0A9P5TB77_9AGAM</name>
<feature type="transmembrane region" description="Helical" evidence="6">
    <location>
        <begin position="354"/>
        <end position="374"/>
    </location>
</feature>
<dbReference type="GO" id="GO:0022857">
    <property type="term" value="F:transmembrane transporter activity"/>
    <property type="evidence" value="ECO:0007669"/>
    <property type="project" value="InterPro"/>
</dbReference>
<keyword evidence="4 6" id="KW-1133">Transmembrane helix</keyword>
<evidence type="ECO:0000256" key="2">
    <source>
        <dbReference type="ARBA" id="ARBA00022448"/>
    </source>
</evidence>
<reference evidence="8" key="1">
    <citation type="submission" date="2019-10" db="EMBL/GenBank/DDBJ databases">
        <authorList>
            <consortium name="DOE Joint Genome Institute"/>
            <person name="Kuo A."/>
            <person name="Miyauchi S."/>
            <person name="Kiss E."/>
            <person name="Drula E."/>
            <person name="Kohler A."/>
            <person name="Sanchez-Garcia M."/>
            <person name="Andreopoulos B."/>
            <person name="Barry K.W."/>
            <person name="Bonito G."/>
            <person name="Buee M."/>
            <person name="Carver A."/>
            <person name="Chen C."/>
            <person name="Cichocki N."/>
            <person name="Clum A."/>
            <person name="Culley D."/>
            <person name="Crous P.W."/>
            <person name="Fauchery L."/>
            <person name="Girlanda M."/>
            <person name="Hayes R."/>
            <person name="Keri Z."/>
            <person name="LaButti K."/>
            <person name="Lipzen A."/>
            <person name="Lombard V."/>
            <person name="Magnuson J."/>
            <person name="Maillard F."/>
            <person name="Morin E."/>
            <person name="Murat C."/>
            <person name="Nolan M."/>
            <person name="Ohm R."/>
            <person name="Pangilinan J."/>
            <person name="Pereira M."/>
            <person name="Perotto S."/>
            <person name="Peter M."/>
            <person name="Riley R."/>
            <person name="Sitrit Y."/>
            <person name="Stielow B."/>
            <person name="Szollosi G."/>
            <person name="Zifcakova L."/>
            <person name="Stursova M."/>
            <person name="Spatafora J.W."/>
            <person name="Tedersoo L."/>
            <person name="Vaario L.-M."/>
            <person name="Yamada A."/>
            <person name="Yan M."/>
            <person name="Wang P."/>
            <person name="Xu J."/>
            <person name="Bruns T."/>
            <person name="Baldrian P."/>
            <person name="Vilgalys R."/>
            <person name="Henrissat B."/>
            <person name="Grigoriev I.V."/>
            <person name="Hibbett D."/>
            <person name="Nagy L.G."/>
            <person name="Martin F.M."/>
        </authorList>
    </citation>
    <scope>NUCLEOTIDE SEQUENCE</scope>
    <source>
        <strain evidence="8">Prilba</strain>
    </source>
</reference>
<comment type="caution">
    <text evidence="8">The sequence shown here is derived from an EMBL/GenBank/DDBJ whole genome shotgun (WGS) entry which is preliminary data.</text>
</comment>
<feature type="transmembrane region" description="Helical" evidence="6">
    <location>
        <begin position="181"/>
        <end position="203"/>
    </location>
</feature>
<protein>
    <submittedName>
        <fullName evidence="8">MFS general substrate transporter</fullName>
    </submittedName>
</protein>
<feature type="transmembrane region" description="Helical" evidence="6">
    <location>
        <begin position="81"/>
        <end position="99"/>
    </location>
</feature>
<evidence type="ECO:0000256" key="1">
    <source>
        <dbReference type="ARBA" id="ARBA00004141"/>
    </source>
</evidence>
<feature type="transmembrane region" description="Helical" evidence="6">
    <location>
        <begin position="128"/>
        <end position="148"/>
    </location>
</feature>
<feature type="transmembrane region" description="Helical" evidence="6">
    <location>
        <begin position="441"/>
        <end position="461"/>
    </location>
</feature>
<feature type="transmembrane region" description="Helical" evidence="6">
    <location>
        <begin position="406"/>
        <end position="429"/>
    </location>
</feature>
<feature type="transmembrane region" description="Helical" evidence="6">
    <location>
        <begin position="381"/>
        <end position="400"/>
    </location>
</feature>
<dbReference type="EMBL" id="WHVB01000005">
    <property type="protein sequence ID" value="KAF8482545.1"/>
    <property type="molecule type" value="Genomic_DNA"/>
</dbReference>
<comment type="subcellular location">
    <subcellularLocation>
        <location evidence="1">Membrane</location>
        <topology evidence="1">Multi-pass membrane protein</topology>
    </subcellularLocation>
</comment>
<dbReference type="FunFam" id="1.20.1250.20:FF:000034">
    <property type="entry name" value="MFS general substrate transporter"/>
    <property type="match status" value="1"/>
</dbReference>
<feature type="domain" description="Major facilitator superfamily (MFS) profile" evidence="7">
    <location>
        <begin position="89"/>
        <end position="548"/>
    </location>
</feature>
<evidence type="ECO:0000256" key="6">
    <source>
        <dbReference type="SAM" id="Phobius"/>
    </source>
</evidence>
<keyword evidence="2" id="KW-0813">Transport</keyword>
<dbReference type="InterPro" id="IPR020846">
    <property type="entry name" value="MFS_dom"/>
</dbReference>
<evidence type="ECO:0000256" key="4">
    <source>
        <dbReference type="ARBA" id="ARBA00022989"/>
    </source>
</evidence>
<dbReference type="InterPro" id="IPR036259">
    <property type="entry name" value="MFS_trans_sf"/>
</dbReference>
<reference evidence="8" key="2">
    <citation type="journal article" date="2020" name="Nat. Commun.">
        <title>Large-scale genome sequencing of mycorrhizal fungi provides insights into the early evolution of symbiotic traits.</title>
        <authorList>
            <person name="Miyauchi S."/>
            <person name="Kiss E."/>
            <person name="Kuo A."/>
            <person name="Drula E."/>
            <person name="Kohler A."/>
            <person name="Sanchez-Garcia M."/>
            <person name="Morin E."/>
            <person name="Andreopoulos B."/>
            <person name="Barry K.W."/>
            <person name="Bonito G."/>
            <person name="Buee M."/>
            <person name="Carver A."/>
            <person name="Chen C."/>
            <person name="Cichocki N."/>
            <person name="Clum A."/>
            <person name="Culley D."/>
            <person name="Crous P.W."/>
            <person name="Fauchery L."/>
            <person name="Girlanda M."/>
            <person name="Hayes R.D."/>
            <person name="Keri Z."/>
            <person name="LaButti K."/>
            <person name="Lipzen A."/>
            <person name="Lombard V."/>
            <person name="Magnuson J."/>
            <person name="Maillard F."/>
            <person name="Murat C."/>
            <person name="Nolan M."/>
            <person name="Ohm R.A."/>
            <person name="Pangilinan J."/>
            <person name="Pereira M.F."/>
            <person name="Perotto S."/>
            <person name="Peter M."/>
            <person name="Pfister S."/>
            <person name="Riley R."/>
            <person name="Sitrit Y."/>
            <person name="Stielow J.B."/>
            <person name="Szollosi G."/>
            <person name="Zifcakova L."/>
            <person name="Stursova M."/>
            <person name="Spatafora J.W."/>
            <person name="Tedersoo L."/>
            <person name="Vaario L.M."/>
            <person name="Yamada A."/>
            <person name="Yan M."/>
            <person name="Wang P."/>
            <person name="Xu J."/>
            <person name="Bruns T."/>
            <person name="Baldrian P."/>
            <person name="Vilgalys R."/>
            <person name="Dunand C."/>
            <person name="Henrissat B."/>
            <person name="Grigoriev I.V."/>
            <person name="Hibbett D."/>
            <person name="Nagy L.G."/>
            <person name="Martin F.M."/>
        </authorList>
    </citation>
    <scope>NUCLEOTIDE SEQUENCE</scope>
    <source>
        <strain evidence="8">Prilba</strain>
    </source>
</reference>
<dbReference type="InterPro" id="IPR011701">
    <property type="entry name" value="MFS"/>
</dbReference>
<evidence type="ECO:0000259" key="7">
    <source>
        <dbReference type="PROSITE" id="PS50850"/>
    </source>
</evidence>
<dbReference type="PROSITE" id="PS50850">
    <property type="entry name" value="MFS"/>
    <property type="match status" value="1"/>
</dbReference>
<organism evidence="8 9">
    <name type="scientific">Russula ochroleuca</name>
    <dbReference type="NCBI Taxonomy" id="152965"/>
    <lineage>
        <taxon>Eukaryota</taxon>
        <taxon>Fungi</taxon>
        <taxon>Dikarya</taxon>
        <taxon>Basidiomycota</taxon>
        <taxon>Agaricomycotina</taxon>
        <taxon>Agaricomycetes</taxon>
        <taxon>Russulales</taxon>
        <taxon>Russulaceae</taxon>
        <taxon>Russula</taxon>
    </lineage>
</organism>
<evidence type="ECO:0000313" key="9">
    <source>
        <dbReference type="Proteomes" id="UP000759537"/>
    </source>
</evidence>
<evidence type="ECO:0000313" key="8">
    <source>
        <dbReference type="EMBL" id="KAF8482545.1"/>
    </source>
</evidence>
<dbReference type="PANTHER" id="PTHR43791">
    <property type="entry name" value="PERMEASE-RELATED"/>
    <property type="match status" value="1"/>
</dbReference>
<dbReference type="GO" id="GO:0016020">
    <property type="term" value="C:membrane"/>
    <property type="evidence" value="ECO:0007669"/>
    <property type="project" value="UniProtKB-SubCell"/>
</dbReference>
<dbReference type="FunFam" id="1.20.1250.20:FF:000013">
    <property type="entry name" value="MFS general substrate transporter"/>
    <property type="match status" value="1"/>
</dbReference>
<evidence type="ECO:0000256" key="3">
    <source>
        <dbReference type="ARBA" id="ARBA00022692"/>
    </source>
</evidence>
<feature type="transmembrane region" description="Helical" evidence="6">
    <location>
        <begin position="155"/>
        <end position="175"/>
    </location>
</feature>
<keyword evidence="5 6" id="KW-0472">Membrane</keyword>
<gene>
    <name evidence="8" type="ORF">DFH94DRAFT_369580</name>
</gene>
<keyword evidence="3 6" id="KW-0812">Transmembrane</keyword>
<feature type="transmembrane region" description="Helical" evidence="6">
    <location>
        <begin position="248"/>
        <end position="270"/>
    </location>
</feature>
<dbReference type="Pfam" id="PF07690">
    <property type="entry name" value="MFS_1"/>
    <property type="match status" value="1"/>
</dbReference>
<evidence type="ECO:0000256" key="5">
    <source>
        <dbReference type="ARBA" id="ARBA00023136"/>
    </source>
</evidence>
<dbReference type="OrthoDB" id="2962993at2759"/>
<sequence length="548" mass="60870">MQRSSADTSLTAVACTTAIWLGRHGFYRHPPDLIIPSFLSHLHLKIMPDSVKECVKSKTAFSMDLPGNHVSILNTIKKKRIWWTLDIHLLPLVSLLYFLSFLDRSNIGHAKIAGMSTDLHLDGLRYNVAAALFFITYSLVEVPSNIILKLTRPSLRFPTIMVAWGTVMALTSLVNTYQGLLISRVVLGLVEGGLFPGVAYYISLWYPRRIQGQRLAIFFSAATVAGAFGGILAHGIAQMDGTAGLHGWQWIFLVEGLATVVVALLSYYFMNDYPEMAKFLTEDERCFVVQALREDLNGQATYFNKKFVWQAFTDWKVYVLIVIHMCTLIPVYAVALFLPTIVHDLGYSATGAQLLTVPPFTCSCISTVVVGIYSDKVNIRGLFVLLGDVVSLIGYTIAYMTSNPRFGYAAAVIAASGVYPNVAIVLSWAGGNVGGDMKRGVVLAMVIGIGNLGGICASFIYYQPPRFYKGHATIIGCICMRYALRVARQHGENLDVIRVTGSFVCTSILMWKYRALNKEKEKRCIREGIVESMRDRYRELGDESPLFR</sequence>
<dbReference type="PANTHER" id="PTHR43791:SF19">
    <property type="entry name" value="TRANSPORTER, PUTATIVE (AFU_ORTHOLOGUE AFUA_1G01812)-RELATED"/>
    <property type="match status" value="1"/>
</dbReference>
<proteinExistence type="predicted"/>
<dbReference type="Gene3D" id="1.20.1250.20">
    <property type="entry name" value="MFS general substrate transporter like domains"/>
    <property type="match status" value="2"/>
</dbReference>
<dbReference type="SUPFAM" id="SSF103473">
    <property type="entry name" value="MFS general substrate transporter"/>
    <property type="match status" value="1"/>
</dbReference>